<proteinExistence type="inferred from homology"/>
<keyword evidence="4" id="KW-1185">Reference proteome</keyword>
<evidence type="ECO:0000313" key="4">
    <source>
        <dbReference type="Proteomes" id="UP000722121"/>
    </source>
</evidence>
<dbReference type="NCBIfam" id="TIGR02552">
    <property type="entry name" value="LcrH_SycD"/>
    <property type="match status" value="1"/>
</dbReference>
<evidence type="ECO:0000313" key="3">
    <source>
        <dbReference type="EMBL" id="MBN4067246.1"/>
    </source>
</evidence>
<feature type="compositionally biased region" description="Basic residues" evidence="2">
    <location>
        <begin position="178"/>
        <end position="190"/>
    </location>
</feature>
<dbReference type="SUPFAM" id="SSF48452">
    <property type="entry name" value="TPR-like"/>
    <property type="match status" value="1"/>
</dbReference>
<dbReference type="EMBL" id="JAFITR010000092">
    <property type="protein sequence ID" value="MBN4067246.1"/>
    <property type="molecule type" value="Genomic_DNA"/>
</dbReference>
<dbReference type="PRINTS" id="PR01595">
    <property type="entry name" value="SYCDCHAPRONE"/>
</dbReference>
<sequence length="190" mass="22073">EEKKNVFLGYDLDDPEQFQSFENYLWNQVDEGVSLKEALQFSPELLEYIYSVAYSFYQQSNFSKSITLFQFLILLDPMDYRYQFGIAANMQMSGDFISAVNHYAIAAKIEDKTPSPAYYAGECYLKIDDIDSAVLAFEEVVKKSGKKKKFFEIKERSSLILKNLRSLLEEGSSVSEKKTKKHKSRKKKKR</sequence>
<evidence type="ECO:0000256" key="1">
    <source>
        <dbReference type="ARBA" id="ARBA00010244"/>
    </source>
</evidence>
<dbReference type="InterPro" id="IPR005415">
    <property type="entry name" value="T3SS_Ca_resp_chp_LcrH/SycD"/>
</dbReference>
<evidence type="ECO:0000256" key="2">
    <source>
        <dbReference type="SAM" id="MobiDB-lite"/>
    </source>
</evidence>
<protein>
    <submittedName>
        <fullName evidence="3">SycD/LcrH family type III secretion system chaperone</fullName>
    </submittedName>
</protein>
<comment type="similarity">
    <text evidence="1">Belongs to the LcrH/SycD chaperone family.</text>
</comment>
<feature type="region of interest" description="Disordered" evidence="2">
    <location>
        <begin position="169"/>
        <end position="190"/>
    </location>
</feature>
<reference evidence="3 4" key="1">
    <citation type="submission" date="2021-02" db="EMBL/GenBank/DDBJ databases">
        <title>Activity-based single-cell genomes from oceanic crustal fluid captures similar information to metagenomic and metatranscriptomic surveys with orders of magnitude less sampling.</title>
        <authorList>
            <person name="D'Angelo T.S."/>
            <person name="Orcutt B.N."/>
        </authorList>
    </citation>
    <scope>NUCLEOTIDE SEQUENCE [LARGE SCALE GENOMIC DNA]</scope>
    <source>
        <strain evidence="3">AH-315-G07</strain>
    </source>
</reference>
<dbReference type="InterPro" id="IPR011990">
    <property type="entry name" value="TPR-like_helical_dom_sf"/>
</dbReference>
<dbReference type="Gene3D" id="1.25.40.10">
    <property type="entry name" value="Tetratricopeptide repeat domain"/>
    <property type="match status" value="1"/>
</dbReference>
<dbReference type="InterPro" id="IPR011716">
    <property type="entry name" value="TPR-3"/>
</dbReference>
<dbReference type="Pfam" id="PF07720">
    <property type="entry name" value="TPR_3"/>
    <property type="match status" value="1"/>
</dbReference>
<comment type="caution">
    <text evidence="3">The sequence shown here is derived from an EMBL/GenBank/DDBJ whole genome shotgun (WGS) entry which is preliminary data.</text>
</comment>
<accession>A0ABS3ASD7</accession>
<gene>
    <name evidence="3" type="ORF">JYU14_04095</name>
</gene>
<name>A0ABS3ASD7_9BACT</name>
<feature type="non-terminal residue" evidence="3">
    <location>
        <position position="1"/>
    </location>
</feature>
<organism evidence="3 4">
    <name type="scientific">Simkania negevensis</name>
    <dbReference type="NCBI Taxonomy" id="83561"/>
    <lineage>
        <taxon>Bacteria</taxon>
        <taxon>Pseudomonadati</taxon>
        <taxon>Chlamydiota</taxon>
        <taxon>Chlamydiia</taxon>
        <taxon>Parachlamydiales</taxon>
        <taxon>Simkaniaceae</taxon>
        <taxon>Simkania</taxon>
    </lineage>
</organism>
<dbReference type="Proteomes" id="UP000722121">
    <property type="component" value="Unassembled WGS sequence"/>
</dbReference>